<feature type="compositionally biased region" description="Basic and acidic residues" evidence="6">
    <location>
        <begin position="329"/>
        <end position="340"/>
    </location>
</feature>
<keyword evidence="9" id="KW-1185">Reference proteome</keyword>
<protein>
    <submittedName>
        <fullName evidence="8">Type IV secretion system protein VirB6</fullName>
    </submittedName>
</protein>
<feature type="transmembrane region" description="Helical" evidence="7">
    <location>
        <begin position="34"/>
        <end position="55"/>
    </location>
</feature>
<feature type="compositionally biased region" description="Basic and acidic residues" evidence="6">
    <location>
        <begin position="363"/>
        <end position="372"/>
    </location>
</feature>
<dbReference type="GO" id="GO:0016020">
    <property type="term" value="C:membrane"/>
    <property type="evidence" value="ECO:0007669"/>
    <property type="project" value="UniProtKB-SubCell"/>
</dbReference>
<feature type="transmembrane region" description="Helical" evidence="7">
    <location>
        <begin position="227"/>
        <end position="247"/>
    </location>
</feature>
<sequence>MATFIQDTLDKIDEKIAGYAEGVFATFGGEVATMLQAMGVVGICFIGANAALQFAPVRMADYLKWSVRYVAITAVATSWAQFQPFYDILTNTPGAIGAELLGATGAPNLNVALDEMITELFDFSEVLADESAFYSISLMSFAVWLIGALMACVAIIVAALGKVGLAMAVSFAPVFLTALMFKATSNLFEAWAKFAIGFALIPLVLAGVMGAIVGIGQEMIDEAGGAAELSEAAGFIIVGVAAIFLMIQVPTLVNGLAGSIVATADGPGMAARAARGGASAASAGQERARPVSAAVTSALGAARTPDPGASRIQSLYRDWERNAKIREERSRAFSEREAERGQLAPGSATRQAGRAGVYSAAKSRGEARDARRSGPVVTDRS</sequence>
<evidence type="ECO:0000256" key="6">
    <source>
        <dbReference type="SAM" id="MobiDB-lite"/>
    </source>
</evidence>
<comment type="similarity">
    <text evidence="2">Belongs to the TrbL/VirB6 family.</text>
</comment>
<evidence type="ECO:0000256" key="5">
    <source>
        <dbReference type="ARBA" id="ARBA00023136"/>
    </source>
</evidence>
<dbReference type="GO" id="GO:0030255">
    <property type="term" value="P:protein secretion by the type IV secretion system"/>
    <property type="evidence" value="ECO:0007669"/>
    <property type="project" value="InterPro"/>
</dbReference>
<keyword evidence="5 7" id="KW-0472">Membrane</keyword>
<evidence type="ECO:0000256" key="1">
    <source>
        <dbReference type="ARBA" id="ARBA00004141"/>
    </source>
</evidence>
<name>A0A1H3FS98_9RHOB</name>
<keyword evidence="4 7" id="KW-1133">Transmembrane helix</keyword>
<dbReference type="STRING" id="356660.SAMN05444336_11417"/>
<organism evidence="8 9">
    <name type="scientific">Albimonas donghaensis</name>
    <dbReference type="NCBI Taxonomy" id="356660"/>
    <lineage>
        <taxon>Bacteria</taxon>
        <taxon>Pseudomonadati</taxon>
        <taxon>Pseudomonadota</taxon>
        <taxon>Alphaproteobacteria</taxon>
        <taxon>Rhodobacterales</taxon>
        <taxon>Paracoccaceae</taxon>
        <taxon>Albimonas</taxon>
    </lineage>
</organism>
<comment type="subcellular location">
    <subcellularLocation>
        <location evidence="1">Membrane</location>
        <topology evidence="1">Multi-pass membrane protein</topology>
    </subcellularLocation>
</comment>
<evidence type="ECO:0000256" key="3">
    <source>
        <dbReference type="ARBA" id="ARBA00022692"/>
    </source>
</evidence>
<reference evidence="8 9" key="1">
    <citation type="submission" date="2016-10" db="EMBL/GenBank/DDBJ databases">
        <authorList>
            <person name="de Groot N.N."/>
        </authorList>
    </citation>
    <scope>NUCLEOTIDE SEQUENCE [LARGE SCALE GENOMIC DNA]</scope>
    <source>
        <strain evidence="8 9">DSM 17890</strain>
    </source>
</reference>
<evidence type="ECO:0000313" key="9">
    <source>
        <dbReference type="Proteomes" id="UP000199118"/>
    </source>
</evidence>
<dbReference type="RefSeq" id="WP_092685471.1">
    <property type="nucleotide sequence ID" value="NZ_FNMZ01000014.1"/>
</dbReference>
<evidence type="ECO:0000256" key="2">
    <source>
        <dbReference type="ARBA" id="ARBA00007802"/>
    </source>
</evidence>
<keyword evidence="3 7" id="KW-0812">Transmembrane</keyword>
<dbReference type="AlphaFoldDB" id="A0A1H3FS98"/>
<dbReference type="Proteomes" id="UP000199118">
    <property type="component" value="Unassembled WGS sequence"/>
</dbReference>
<evidence type="ECO:0000313" key="8">
    <source>
        <dbReference type="EMBL" id="SDX93952.1"/>
    </source>
</evidence>
<dbReference type="InterPro" id="IPR007688">
    <property type="entry name" value="Conjugal_tfr_TrbL/VirB6"/>
</dbReference>
<evidence type="ECO:0000256" key="4">
    <source>
        <dbReference type="ARBA" id="ARBA00022989"/>
    </source>
</evidence>
<feature type="transmembrane region" description="Helical" evidence="7">
    <location>
        <begin position="190"/>
        <end position="215"/>
    </location>
</feature>
<proteinExistence type="inferred from homology"/>
<dbReference type="EMBL" id="FNMZ01000014">
    <property type="protein sequence ID" value="SDX93952.1"/>
    <property type="molecule type" value="Genomic_DNA"/>
</dbReference>
<feature type="transmembrane region" description="Helical" evidence="7">
    <location>
        <begin position="165"/>
        <end position="184"/>
    </location>
</feature>
<gene>
    <name evidence="8" type="ORF">SAMN05444336_11417</name>
</gene>
<feature type="transmembrane region" description="Helical" evidence="7">
    <location>
        <begin position="132"/>
        <end position="158"/>
    </location>
</feature>
<dbReference type="Pfam" id="PF04610">
    <property type="entry name" value="TrbL"/>
    <property type="match status" value="1"/>
</dbReference>
<accession>A0A1H3FS98</accession>
<feature type="region of interest" description="Disordered" evidence="6">
    <location>
        <begin position="329"/>
        <end position="381"/>
    </location>
</feature>
<evidence type="ECO:0000256" key="7">
    <source>
        <dbReference type="SAM" id="Phobius"/>
    </source>
</evidence>
<dbReference type="OrthoDB" id="8101026at2"/>